<dbReference type="EMBL" id="CP011339">
    <property type="protein sequence ID" value="AKV70176.1"/>
    <property type="molecule type" value="Genomic_DNA"/>
</dbReference>
<name>A0A0K1S869_9CHRO</name>
<dbReference type="InterPro" id="IPR006442">
    <property type="entry name" value="Antitoxin_Phd/YefM"/>
</dbReference>
<evidence type="ECO:0000313" key="3">
    <source>
        <dbReference type="EMBL" id="AKV70176.1"/>
    </source>
</evidence>
<evidence type="ECO:0000256" key="2">
    <source>
        <dbReference type="RuleBase" id="RU362080"/>
    </source>
</evidence>
<proteinExistence type="inferred from homology"/>
<evidence type="ECO:0000256" key="1">
    <source>
        <dbReference type="ARBA" id="ARBA00009981"/>
    </source>
</evidence>
<evidence type="ECO:0000313" key="4">
    <source>
        <dbReference type="Proteomes" id="UP000068167"/>
    </source>
</evidence>
<protein>
    <recommendedName>
        <fullName evidence="2">Antitoxin</fullName>
    </recommendedName>
</protein>
<dbReference type="AlphaFoldDB" id="A0A0K1S869"/>
<dbReference type="InterPro" id="IPR036165">
    <property type="entry name" value="YefM-like_sf"/>
</dbReference>
<reference evidence="3 4" key="1">
    <citation type="journal article" date="2016" name="Stand. Genomic Sci.">
        <title>Complete genome sequence and genomic characterization of Microcystis panniformis FACHB 1757 by third-generation sequencing.</title>
        <authorList>
            <person name="Zhang J.Y."/>
            <person name="Guan R."/>
            <person name="Zhang H.J."/>
            <person name="Li H."/>
            <person name="Xiao P."/>
            <person name="Yu G.L."/>
            <person name="Du L."/>
            <person name="Cao D.M."/>
            <person name="Zhu B.C."/>
            <person name="Li R.H."/>
            <person name="Lu Z.H."/>
        </authorList>
    </citation>
    <scope>NUCLEOTIDE SEQUENCE [LARGE SCALE GENOMIC DNA]</scope>
    <source>
        <strain evidence="3 4">FACHB-1757</strain>
    </source>
</reference>
<comment type="similarity">
    <text evidence="1 2">Belongs to the phD/YefM antitoxin family.</text>
</comment>
<dbReference type="Gene3D" id="3.40.1620.10">
    <property type="entry name" value="YefM-like domain"/>
    <property type="match status" value="1"/>
</dbReference>
<sequence length="85" mass="9659">MTKILSTAEVKARLSESIDLALQEGYVVITRYGKPVAALVSYEDIRQLQRLRSARQRGGLANLSENWEDSEELAEELHNILDERT</sequence>
<dbReference type="SUPFAM" id="SSF143120">
    <property type="entry name" value="YefM-like"/>
    <property type="match status" value="1"/>
</dbReference>
<dbReference type="NCBIfam" id="TIGR01552">
    <property type="entry name" value="phd_fam"/>
    <property type="match status" value="1"/>
</dbReference>
<dbReference type="Proteomes" id="UP000068167">
    <property type="component" value="Chromosome"/>
</dbReference>
<accession>A0A0K1S869</accession>
<dbReference type="Pfam" id="PF02604">
    <property type="entry name" value="PhdYeFM_antitox"/>
    <property type="match status" value="1"/>
</dbReference>
<organism evidence="3 4">
    <name type="scientific">Microcystis panniformis FACHB-1757</name>
    <dbReference type="NCBI Taxonomy" id="1638788"/>
    <lineage>
        <taxon>Bacteria</taxon>
        <taxon>Bacillati</taxon>
        <taxon>Cyanobacteriota</taxon>
        <taxon>Cyanophyceae</taxon>
        <taxon>Oscillatoriophycideae</taxon>
        <taxon>Chroococcales</taxon>
        <taxon>Microcystaceae</taxon>
        <taxon>Microcystis</taxon>
    </lineage>
</organism>
<keyword evidence="4" id="KW-1185">Reference proteome</keyword>
<gene>
    <name evidence="3" type="ORF">VL20_5333</name>
</gene>
<comment type="function">
    <text evidence="2">Antitoxin component of a type II toxin-antitoxin (TA) system.</text>
</comment>
<dbReference type="PATRIC" id="fig|1638788.3.peg.5380"/>
<dbReference type="RefSeq" id="WP_052277805.1">
    <property type="nucleotide sequence ID" value="NZ_CP011339.1"/>
</dbReference>
<dbReference type="KEGG" id="mpk:VL20_5333"/>